<proteinExistence type="predicted"/>
<dbReference type="AlphaFoldDB" id="A0A381QEV0"/>
<sequence length="90" mass="9847">MGAPAVAASLPPPLEKRRISPALDLVPSGNTKIEIPSLIRATPWVNNDLPASRGWLRSIAMGFCRRRAQPQKGIRNNSRFKIGETGNFIV</sequence>
<gene>
    <name evidence="1" type="ORF">METZ01_LOCUS29773</name>
</gene>
<name>A0A381QEV0_9ZZZZ</name>
<reference evidence="1" key="1">
    <citation type="submission" date="2018-05" db="EMBL/GenBank/DDBJ databases">
        <authorList>
            <person name="Lanie J.A."/>
            <person name="Ng W.-L."/>
            <person name="Kazmierczak K.M."/>
            <person name="Andrzejewski T.M."/>
            <person name="Davidsen T.M."/>
            <person name="Wayne K.J."/>
            <person name="Tettelin H."/>
            <person name="Glass J.I."/>
            <person name="Rusch D."/>
            <person name="Podicherti R."/>
            <person name="Tsui H.-C.T."/>
            <person name="Winkler M.E."/>
        </authorList>
    </citation>
    <scope>NUCLEOTIDE SEQUENCE</scope>
</reference>
<protein>
    <submittedName>
        <fullName evidence="1">Uncharacterized protein</fullName>
    </submittedName>
</protein>
<accession>A0A381QEV0</accession>
<evidence type="ECO:0000313" key="1">
    <source>
        <dbReference type="EMBL" id="SUZ76919.1"/>
    </source>
</evidence>
<organism evidence="1">
    <name type="scientific">marine metagenome</name>
    <dbReference type="NCBI Taxonomy" id="408172"/>
    <lineage>
        <taxon>unclassified sequences</taxon>
        <taxon>metagenomes</taxon>
        <taxon>ecological metagenomes</taxon>
    </lineage>
</organism>
<dbReference type="EMBL" id="UINC01001296">
    <property type="protein sequence ID" value="SUZ76919.1"/>
    <property type="molecule type" value="Genomic_DNA"/>
</dbReference>